<reference evidence="2" key="1">
    <citation type="journal article" date="2019" name="Int. J. Syst. Evol. Microbiol.">
        <title>The Global Catalogue of Microorganisms (GCM) 10K type strain sequencing project: providing services to taxonomists for standard genome sequencing and annotation.</title>
        <authorList>
            <consortium name="The Broad Institute Genomics Platform"/>
            <consortium name="The Broad Institute Genome Sequencing Center for Infectious Disease"/>
            <person name="Wu L."/>
            <person name="Ma J."/>
        </authorList>
    </citation>
    <scope>NUCLEOTIDE SEQUENCE [LARGE SCALE GENOMIC DNA]</scope>
    <source>
        <strain evidence="2">CGMCC 4.1641</strain>
    </source>
</reference>
<comment type="caution">
    <text evidence="1">The sequence shown here is derived from an EMBL/GenBank/DDBJ whole genome shotgun (WGS) entry which is preliminary data.</text>
</comment>
<dbReference type="RefSeq" id="WP_382048978.1">
    <property type="nucleotide sequence ID" value="NZ_JBHSKJ010000022.1"/>
</dbReference>
<evidence type="ECO:0000313" key="1">
    <source>
        <dbReference type="EMBL" id="MFC5148886.1"/>
    </source>
</evidence>
<accession>A0ABW0A575</accession>
<keyword evidence="2" id="KW-1185">Reference proteome</keyword>
<name>A0ABW0A575_9ACTN</name>
<proteinExistence type="predicted"/>
<gene>
    <name evidence="1" type="ORF">ACFPP6_29890</name>
</gene>
<evidence type="ECO:0000313" key="2">
    <source>
        <dbReference type="Proteomes" id="UP001596222"/>
    </source>
</evidence>
<dbReference type="EMBL" id="JBHSKJ010000022">
    <property type="protein sequence ID" value="MFC5148886.1"/>
    <property type="molecule type" value="Genomic_DNA"/>
</dbReference>
<dbReference type="Proteomes" id="UP001596222">
    <property type="component" value="Unassembled WGS sequence"/>
</dbReference>
<organism evidence="1 2">
    <name type="scientific">Streptomyces aureoversilis</name>
    <dbReference type="NCBI Taxonomy" id="67277"/>
    <lineage>
        <taxon>Bacteria</taxon>
        <taxon>Bacillati</taxon>
        <taxon>Actinomycetota</taxon>
        <taxon>Actinomycetes</taxon>
        <taxon>Kitasatosporales</taxon>
        <taxon>Streptomycetaceae</taxon>
        <taxon>Streptomyces</taxon>
    </lineage>
</organism>
<protein>
    <submittedName>
        <fullName evidence="1">Uncharacterized protein</fullName>
    </submittedName>
</protein>
<sequence length="241" mass="26098">MKTGSTGWGLAPDACGTPWATAGAALVGQWLHDFSWDRAPLDQFITGVDVAFDQYPAAPLWRGTASGRPLPAGARLTGLPPLNDAPFNMWHPLWLELIDVWHLAGAWLHPETFFSLDRLAFAEQRAYLHVGCRDRANPSAPRRYDPRRSPVFRDQGVIAFPLRTFRALDHVTEHGPEAAMLLCAGTAVAESAVHEALEMHQSSPGVPVLDPHTPGLTVNVTVHWADAVPATTGSAHAGRAT</sequence>